<reference evidence="3" key="1">
    <citation type="submission" date="2020-10" db="EMBL/GenBank/DDBJ databases">
        <authorList>
            <person name="Gilroy R."/>
        </authorList>
    </citation>
    <scope>NUCLEOTIDE SEQUENCE</scope>
    <source>
        <strain evidence="3">CHK123-3438</strain>
    </source>
</reference>
<reference evidence="3" key="2">
    <citation type="journal article" date="2021" name="PeerJ">
        <title>Extensive microbial diversity within the chicken gut microbiome revealed by metagenomics and culture.</title>
        <authorList>
            <person name="Gilroy R."/>
            <person name="Ravi A."/>
            <person name="Getino M."/>
            <person name="Pursley I."/>
            <person name="Horton D.L."/>
            <person name="Alikhan N.F."/>
            <person name="Baker D."/>
            <person name="Gharbi K."/>
            <person name="Hall N."/>
            <person name="Watson M."/>
            <person name="Adriaenssens E.M."/>
            <person name="Foster-Nyarko E."/>
            <person name="Jarju S."/>
            <person name="Secka A."/>
            <person name="Antonio M."/>
            <person name="Oren A."/>
            <person name="Chaudhuri R.R."/>
            <person name="La Ragione R."/>
            <person name="Hildebrand F."/>
            <person name="Pallen M.J."/>
        </authorList>
    </citation>
    <scope>NUCLEOTIDE SEQUENCE</scope>
    <source>
        <strain evidence="3">CHK123-3438</strain>
    </source>
</reference>
<sequence>MAVIRCPQGHYYDDEKFSHCPHCGIFGAQGTEAGAGGGRRQTDGERPAAGRRKGLFGWLDREQTIAFPSGKAGKEEGRKASSEAAFSGGEGHGEKMDGDSTIALQSSKDDGEGRTIGIYSGQKGNDYVTGWLVCVKGPEKGRDYRLHHGFNRLGRGLAMDVQIMEDGAISRDCHCSVVYDGKGNQFSLLPGNGTLTYRKGRLVTEPERLEDGDEITAGESSFVLVFFCREGRVWDEDEERKF</sequence>
<evidence type="ECO:0000256" key="1">
    <source>
        <dbReference type="SAM" id="MobiDB-lite"/>
    </source>
</evidence>
<accession>A0A9D1GHM9</accession>
<dbReference type="Proteomes" id="UP000886860">
    <property type="component" value="Unassembled WGS sequence"/>
</dbReference>
<dbReference type="Gene3D" id="2.60.200.20">
    <property type="match status" value="1"/>
</dbReference>
<feature type="domain" description="FHA" evidence="2">
    <location>
        <begin position="152"/>
        <end position="218"/>
    </location>
</feature>
<feature type="region of interest" description="Disordered" evidence="1">
    <location>
        <begin position="32"/>
        <end position="53"/>
    </location>
</feature>
<proteinExistence type="predicted"/>
<dbReference type="EMBL" id="DVKS01000069">
    <property type="protein sequence ID" value="HIT41282.1"/>
    <property type="molecule type" value="Genomic_DNA"/>
</dbReference>
<name>A0A9D1GHM9_9FIRM</name>
<gene>
    <name evidence="3" type="ORF">IAB60_04115</name>
</gene>
<dbReference type="CDD" id="cd00060">
    <property type="entry name" value="FHA"/>
    <property type="match status" value="1"/>
</dbReference>
<dbReference type="InterPro" id="IPR008984">
    <property type="entry name" value="SMAD_FHA_dom_sf"/>
</dbReference>
<dbReference type="Pfam" id="PF00498">
    <property type="entry name" value="FHA"/>
    <property type="match status" value="1"/>
</dbReference>
<evidence type="ECO:0000313" key="4">
    <source>
        <dbReference type="Proteomes" id="UP000886860"/>
    </source>
</evidence>
<evidence type="ECO:0000313" key="3">
    <source>
        <dbReference type="EMBL" id="HIT41282.1"/>
    </source>
</evidence>
<feature type="compositionally biased region" description="Basic and acidic residues" evidence="1">
    <location>
        <begin position="72"/>
        <end position="81"/>
    </location>
</feature>
<dbReference type="InterPro" id="IPR000253">
    <property type="entry name" value="FHA_dom"/>
</dbReference>
<protein>
    <submittedName>
        <fullName evidence="3">FHA domain-containing protein</fullName>
    </submittedName>
</protein>
<dbReference type="SUPFAM" id="SSF49879">
    <property type="entry name" value="SMAD/FHA domain"/>
    <property type="match status" value="1"/>
</dbReference>
<dbReference type="AlphaFoldDB" id="A0A9D1GHM9"/>
<feature type="region of interest" description="Disordered" evidence="1">
    <location>
        <begin position="67"/>
        <end position="114"/>
    </location>
</feature>
<evidence type="ECO:0000259" key="2">
    <source>
        <dbReference type="Pfam" id="PF00498"/>
    </source>
</evidence>
<organism evidence="3 4">
    <name type="scientific">Candidatus Caccovicinus merdipullorum</name>
    <dbReference type="NCBI Taxonomy" id="2840724"/>
    <lineage>
        <taxon>Bacteria</taxon>
        <taxon>Bacillati</taxon>
        <taxon>Bacillota</taxon>
        <taxon>Clostridia</taxon>
        <taxon>Eubacteriales</taxon>
        <taxon>Candidatus Caccovicinus</taxon>
    </lineage>
</organism>
<comment type="caution">
    <text evidence="3">The sequence shown here is derived from an EMBL/GenBank/DDBJ whole genome shotgun (WGS) entry which is preliminary data.</text>
</comment>